<comment type="caution">
    <text evidence="1">The sequence shown here is derived from an EMBL/GenBank/DDBJ whole genome shotgun (WGS) entry which is preliminary data.</text>
</comment>
<name>A0ACC3BM83_PYRYE</name>
<evidence type="ECO:0000313" key="2">
    <source>
        <dbReference type="Proteomes" id="UP000798662"/>
    </source>
</evidence>
<accession>A0ACC3BM83</accession>
<dbReference type="Proteomes" id="UP000798662">
    <property type="component" value="Chromosome 1"/>
</dbReference>
<gene>
    <name evidence="1" type="ORF">I4F81_001620</name>
</gene>
<dbReference type="EMBL" id="CM020618">
    <property type="protein sequence ID" value="KAK1859022.1"/>
    <property type="molecule type" value="Genomic_DNA"/>
</dbReference>
<keyword evidence="2" id="KW-1185">Reference proteome</keyword>
<reference evidence="1" key="1">
    <citation type="submission" date="2019-11" db="EMBL/GenBank/DDBJ databases">
        <title>Nori genome reveals adaptations in red seaweeds to the harsh intertidal environment.</title>
        <authorList>
            <person name="Wang D."/>
            <person name="Mao Y."/>
        </authorList>
    </citation>
    <scope>NUCLEOTIDE SEQUENCE</scope>
    <source>
        <tissue evidence="1">Gametophyte</tissue>
    </source>
</reference>
<sequence>MSRLVTVDLASSAIGEWGAIMMMRRRGYPRPPSPAHTPLQTPAGWLRRGRRGGA</sequence>
<evidence type="ECO:0000313" key="1">
    <source>
        <dbReference type="EMBL" id="KAK1859022.1"/>
    </source>
</evidence>
<protein>
    <submittedName>
        <fullName evidence="1">Uncharacterized protein</fullName>
    </submittedName>
</protein>
<organism evidence="1 2">
    <name type="scientific">Pyropia yezoensis</name>
    <name type="common">Susabi-nori</name>
    <name type="synonym">Porphyra yezoensis</name>
    <dbReference type="NCBI Taxonomy" id="2788"/>
    <lineage>
        <taxon>Eukaryota</taxon>
        <taxon>Rhodophyta</taxon>
        <taxon>Bangiophyceae</taxon>
        <taxon>Bangiales</taxon>
        <taxon>Bangiaceae</taxon>
        <taxon>Pyropia</taxon>
    </lineage>
</organism>
<proteinExistence type="predicted"/>